<proteinExistence type="predicted"/>
<evidence type="ECO:0000313" key="2">
    <source>
        <dbReference type="Proteomes" id="UP000188532"/>
    </source>
</evidence>
<dbReference type="Proteomes" id="UP000188532">
    <property type="component" value="Unassembled WGS sequence"/>
</dbReference>
<comment type="caution">
    <text evidence="1">The sequence shown here is derived from an EMBL/GenBank/DDBJ whole genome shotgun (WGS) entry which is preliminary data.</text>
</comment>
<dbReference type="AlphaFoldDB" id="A0A1V3XVY8"/>
<gene>
    <name evidence="1" type="ORF">BZL29_1481</name>
</gene>
<name>A0A1V3XVY8_MYCKA</name>
<sequence length="68" mass="7475">MTGRYLLTFQIYLALPIQASALAPHQQSLLVAAMFAVSGLLSVVGQQHITRWLASRWGLNGAYSSGRW</sequence>
<organism evidence="1 2">
    <name type="scientific">Mycobacterium kansasii</name>
    <dbReference type="NCBI Taxonomy" id="1768"/>
    <lineage>
        <taxon>Bacteria</taxon>
        <taxon>Bacillati</taxon>
        <taxon>Actinomycetota</taxon>
        <taxon>Actinomycetes</taxon>
        <taxon>Mycobacteriales</taxon>
        <taxon>Mycobacteriaceae</taxon>
        <taxon>Mycobacterium</taxon>
    </lineage>
</organism>
<dbReference type="EMBL" id="MVBN01000001">
    <property type="protein sequence ID" value="OOK83364.1"/>
    <property type="molecule type" value="Genomic_DNA"/>
</dbReference>
<protein>
    <submittedName>
        <fullName evidence="1">Conserved integral membrane transport domain protein</fullName>
    </submittedName>
</protein>
<reference evidence="1 2" key="1">
    <citation type="submission" date="2017-02" db="EMBL/GenBank/DDBJ databases">
        <title>Complete genome sequences of Mycobacterium kansasii strains isolated from rhesus macaques.</title>
        <authorList>
            <person name="Panda A."/>
            <person name="Nagaraj S."/>
            <person name="Zhao X."/>
            <person name="Tettelin H."/>
            <person name="Detolla L.J."/>
        </authorList>
    </citation>
    <scope>NUCLEOTIDE SEQUENCE [LARGE SCALE GENOMIC DNA]</scope>
    <source>
        <strain evidence="1 2">11-3469</strain>
    </source>
</reference>
<accession>A0A1V3XVY8</accession>
<evidence type="ECO:0000313" key="1">
    <source>
        <dbReference type="EMBL" id="OOK83364.1"/>
    </source>
</evidence>